<dbReference type="Proteomes" id="UP000297737">
    <property type="component" value="Unassembled WGS sequence"/>
</dbReference>
<dbReference type="EMBL" id="SIHO01000004">
    <property type="protein sequence ID" value="TFU00305.1"/>
    <property type="molecule type" value="Genomic_DNA"/>
</dbReference>
<reference evidence="2 3" key="1">
    <citation type="submission" date="2019-02" db="EMBL/GenBank/DDBJ databases">
        <title>Polymorphobacter sp. isolated from the lake at the Tibet of China.</title>
        <authorList>
            <person name="Li A."/>
        </authorList>
    </citation>
    <scope>NUCLEOTIDE SEQUENCE [LARGE SCALE GENOMIC DNA]</scope>
    <source>
        <strain evidence="2 3">DJ1R-1</strain>
    </source>
</reference>
<dbReference type="CDD" id="cd07344">
    <property type="entry name" value="M48_yhfN_like"/>
    <property type="match status" value="1"/>
</dbReference>
<sequence>MFGLFRRKTPDAVPDIDIGGRQVAVAVVRNARARRISLRADAVHGVVRLTLPPRAPIREGLALLDAQRGWIAARVTSWPRPQPFVPGARIPFEGGEMLLDWHEDHPRGVRRMDTVLRVGGPLSTLSGRTTRWLRAQALDRLEPETRALAAAAGKSVSAVSVRDPASRWGSCSSTGVITYSWRLILAPAWIRQSVVAHEVAHLVHHNHGPDFWALARSLADVDPGTSRRWLTAHGAALHWVGRTSGGQA</sequence>
<feature type="domain" description="YgjP-like metallopeptidase" evidence="1">
    <location>
        <begin position="34"/>
        <end position="230"/>
    </location>
</feature>
<dbReference type="PANTHER" id="PTHR30399:SF1">
    <property type="entry name" value="UTP PYROPHOSPHATASE"/>
    <property type="match status" value="1"/>
</dbReference>
<organism evidence="2 3">
    <name type="scientific">Glacieibacterium arshaanense</name>
    <dbReference type="NCBI Taxonomy" id="2511025"/>
    <lineage>
        <taxon>Bacteria</taxon>
        <taxon>Pseudomonadati</taxon>
        <taxon>Pseudomonadota</taxon>
        <taxon>Alphaproteobacteria</taxon>
        <taxon>Sphingomonadales</taxon>
        <taxon>Sphingosinicellaceae</taxon>
        <taxon>Glacieibacterium</taxon>
    </lineage>
</organism>
<proteinExistence type="predicted"/>
<name>A0A4Y9EJD4_9SPHN</name>
<dbReference type="RefSeq" id="WP_135247065.1">
    <property type="nucleotide sequence ID" value="NZ_SIHO01000004.1"/>
</dbReference>
<accession>A0A4Y9EJD4</accession>
<evidence type="ECO:0000313" key="2">
    <source>
        <dbReference type="EMBL" id="TFU00305.1"/>
    </source>
</evidence>
<evidence type="ECO:0000313" key="3">
    <source>
        <dbReference type="Proteomes" id="UP000297737"/>
    </source>
</evidence>
<dbReference type="Pfam" id="PF01863">
    <property type="entry name" value="YgjP-like"/>
    <property type="match status" value="1"/>
</dbReference>
<dbReference type="Gene3D" id="3.30.2010.10">
    <property type="entry name" value="Metalloproteases ('zincins'), catalytic domain"/>
    <property type="match status" value="1"/>
</dbReference>
<comment type="caution">
    <text evidence="2">The sequence shown here is derived from an EMBL/GenBank/DDBJ whole genome shotgun (WGS) entry which is preliminary data.</text>
</comment>
<dbReference type="InterPro" id="IPR053136">
    <property type="entry name" value="UTP_pyrophosphatase-like"/>
</dbReference>
<dbReference type="InterPro" id="IPR002725">
    <property type="entry name" value="YgjP-like_metallopeptidase"/>
</dbReference>
<dbReference type="OrthoDB" id="9795402at2"/>
<dbReference type="PANTHER" id="PTHR30399">
    <property type="entry name" value="UNCHARACTERIZED PROTEIN YGJP"/>
    <property type="match status" value="1"/>
</dbReference>
<gene>
    <name evidence="2" type="ORF">EUV02_14715</name>
</gene>
<dbReference type="AlphaFoldDB" id="A0A4Y9EJD4"/>
<protein>
    <submittedName>
        <fullName evidence="2">M48 family peptidase</fullName>
    </submittedName>
</protein>
<keyword evidence="3" id="KW-1185">Reference proteome</keyword>
<evidence type="ECO:0000259" key="1">
    <source>
        <dbReference type="Pfam" id="PF01863"/>
    </source>
</evidence>